<name>A0ABS2J0A2_9ACTN</name>
<proteinExistence type="predicted"/>
<evidence type="ECO:0000313" key="1">
    <source>
        <dbReference type="EMBL" id="MBM7079480.1"/>
    </source>
</evidence>
<gene>
    <name evidence="1" type="ORF">JQX11_24495</name>
</gene>
<comment type="caution">
    <text evidence="1">The sequence shown here is derived from an EMBL/GenBank/DDBJ whole genome shotgun (WGS) entry which is preliminary data.</text>
</comment>
<keyword evidence="2" id="KW-1185">Reference proteome</keyword>
<reference evidence="1 2" key="1">
    <citation type="submission" date="2021-02" db="EMBL/GenBank/DDBJ databases">
        <authorList>
            <person name="Ra J.-S."/>
        </authorList>
    </citation>
    <scope>NUCLEOTIDE SEQUENCE [LARGE SCALE GENOMIC DNA]</scope>
    <source>
        <strain evidence="1 2">MMS20-R1-14</strain>
    </source>
</reference>
<dbReference type="EMBL" id="JAFEUC010000013">
    <property type="protein sequence ID" value="MBM7079480.1"/>
    <property type="molecule type" value="Genomic_DNA"/>
</dbReference>
<dbReference type="Proteomes" id="UP001518872">
    <property type="component" value="Unassembled WGS sequence"/>
</dbReference>
<sequence>MTVTVTVAPAYRQTLVKTGRLDVTFTVGFAHTAGQSPDETVQVTLTRS</sequence>
<accession>A0ABS2J0A2</accession>
<protein>
    <submittedName>
        <fullName evidence="1">Uncharacterized protein</fullName>
    </submittedName>
</protein>
<organism evidence="1 2">
    <name type="scientific">Micromonospora humida</name>
    <dbReference type="NCBI Taxonomy" id="2809018"/>
    <lineage>
        <taxon>Bacteria</taxon>
        <taxon>Bacillati</taxon>
        <taxon>Actinomycetota</taxon>
        <taxon>Actinomycetes</taxon>
        <taxon>Micromonosporales</taxon>
        <taxon>Micromonosporaceae</taxon>
        <taxon>Micromonospora</taxon>
    </lineage>
</organism>
<dbReference type="RefSeq" id="WP_204927305.1">
    <property type="nucleotide sequence ID" value="NZ_JAFEUC010000013.1"/>
</dbReference>
<evidence type="ECO:0000313" key="2">
    <source>
        <dbReference type="Proteomes" id="UP001518872"/>
    </source>
</evidence>